<dbReference type="EMBL" id="RBAH01000013">
    <property type="protein sequence ID" value="RKN82000.1"/>
    <property type="molecule type" value="Genomic_DNA"/>
</dbReference>
<protein>
    <recommendedName>
        <fullName evidence="1">Neutral/alkaline non-lysosomal ceramidase N-terminal domain-containing protein</fullName>
    </recommendedName>
</protein>
<name>A0A3B0C8Z5_9BACL</name>
<organism evidence="2 3">
    <name type="scientific">Paenibacillus ginsengarvi</name>
    <dbReference type="NCBI Taxonomy" id="400777"/>
    <lineage>
        <taxon>Bacteria</taxon>
        <taxon>Bacillati</taxon>
        <taxon>Bacillota</taxon>
        <taxon>Bacilli</taxon>
        <taxon>Bacillales</taxon>
        <taxon>Paenibacillaceae</taxon>
        <taxon>Paenibacillus</taxon>
    </lineage>
</organism>
<proteinExistence type="predicted"/>
<dbReference type="Proteomes" id="UP000282311">
    <property type="component" value="Unassembled WGS sequence"/>
</dbReference>
<keyword evidence="3" id="KW-1185">Reference proteome</keyword>
<gene>
    <name evidence="2" type="ORF">D7M11_18675</name>
</gene>
<sequence length="437" mass="47031">MEMLQCGMAELDITPPLGSSIPGYTEERKSNGIRDPLYAKAAVIQSGDTVLALVAIDALFVPEREANRIRARVEAFTGIPAARTAVFATHTHTGAPVRTGLDGSRHDDYLAYMADRAADAVLIAYNGREPARIGWGAGHVQDVSFQRRYWMKDGTLRTNPGYMNPDIDRPAGPIDPELSVLSLDRLDGSPIGVVSCFACHTDTVGGKVYSGDYPAHLSAELKEELGGQAVSLFLLGTCGDINHVDTSRPKMAARNIARDIGRRLAEEVLRVRTETAAATEAEADALNDFITMELRTASAEEIERARSVLADSRITGAERFFAEQVMKVSELPGGTARLEVQALRIGGLALACLPGEIFVELGLAVKAASPFPHTLVGTLCNGSIYGYVCTRAAYDQGGYEPRLKVFSRISPGTGERLAECVSGLLARLTDKRPSLRP</sequence>
<evidence type="ECO:0000313" key="2">
    <source>
        <dbReference type="EMBL" id="RKN82000.1"/>
    </source>
</evidence>
<dbReference type="InterPro" id="IPR031329">
    <property type="entry name" value="NEUT/ALK_ceramidase_N"/>
</dbReference>
<comment type="caution">
    <text evidence="2">The sequence shown here is derived from an EMBL/GenBank/DDBJ whole genome shotgun (WGS) entry which is preliminary data.</text>
</comment>
<dbReference type="Pfam" id="PF04734">
    <property type="entry name" value="Ceramidase_alk"/>
    <property type="match status" value="1"/>
</dbReference>
<accession>A0A3B0C8Z5</accession>
<evidence type="ECO:0000259" key="1">
    <source>
        <dbReference type="Pfam" id="PF04734"/>
    </source>
</evidence>
<feature type="domain" description="Neutral/alkaline non-lysosomal ceramidase N-terminal" evidence="1">
    <location>
        <begin position="6"/>
        <end position="202"/>
    </location>
</feature>
<reference evidence="2 3" key="1">
    <citation type="journal article" date="2007" name="Int. J. Syst. Evol. Microbiol.">
        <title>Paenibacillus ginsengarvi sp. nov., isolated from soil from ginseng cultivation.</title>
        <authorList>
            <person name="Yoon M.H."/>
            <person name="Ten L.N."/>
            <person name="Im W.T."/>
        </authorList>
    </citation>
    <scope>NUCLEOTIDE SEQUENCE [LARGE SCALE GENOMIC DNA]</scope>
    <source>
        <strain evidence="2 3">KCTC 13059</strain>
    </source>
</reference>
<dbReference type="AlphaFoldDB" id="A0A3B0C8Z5"/>
<evidence type="ECO:0000313" key="3">
    <source>
        <dbReference type="Proteomes" id="UP000282311"/>
    </source>
</evidence>